<accession>A0A255XVY2</accession>
<comment type="caution">
    <text evidence="1">The sequence shown here is derived from an EMBL/GenBank/DDBJ whole genome shotgun (WGS) entry which is preliminary data.</text>
</comment>
<evidence type="ECO:0008006" key="3">
    <source>
        <dbReference type="Google" id="ProtNLM"/>
    </source>
</evidence>
<name>A0A255XVY2_9PROT</name>
<dbReference type="AlphaFoldDB" id="A0A255XVY2"/>
<keyword evidence="2" id="KW-1185">Reference proteome</keyword>
<gene>
    <name evidence="1" type="ORF">CHR90_04790</name>
</gene>
<dbReference type="InterPro" id="IPR019225">
    <property type="entry name" value="DUF2155"/>
</dbReference>
<organism evidence="1 2">
    <name type="scientific">Elstera cyanobacteriorum</name>
    <dbReference type="NCBI Taxonomy" id="2022747"/>
    <lineage>
        <taxon>Bacteria</taxon>
        <taxon>Pseudomonadati</taxon>
        <taxon>Pseudomonadota</taxon>
        <taxon>Alphaproteobacteria</taxon>
        <taxon>Rhodospirillales</taxon>
        <taxon>Rhodospirillaceae</taxon>
        <taxon>Elstera</taxon>
    </lineage>
</organism>
<dbReference type="RefSeq" id="WP_094407853.1">
    <property type="nucleotide sequence ID" value="NZ_BMJZ01000008.1"/>
</dbReference>
<dbReference type="OrthoDB" id="9810376at2"/>
<protein>
    <recommendedName>
        <fullName evidence="3">Cellulase-like protein</fullName>
    </recommendedName>
</protein>
<proteinExistence type="predicted"/>
<dbReference type="EMBL" id="NOXS01000028">
    <property type="protein sequence ID" value="OYQ20390.1"/>
    <property type="molecule type" value="Genomic_DNA"/>
</dbReference>
<dbReference type="Proteomes" id="UP000216361">
    <property type="component" value="Unassembled WGS sequence"/>
</dbReference>
<evidence type="ECO:0000313" key="1">
    <source>
        <dbReference type="EMBL" id="OYQ20390.1"/>
    </source>
</evidence>
<dbReference type="Pfam" id="PF09923">
    <property type="entry name" value="DUF2155"/>
    <property type="match status" value="1"/>
</dbReference>
<sequence length="152" mass="15936">MAVPLLLLAGAVVAQQPSPAKPAPQAAAPQPPQAPAVPVAVLQGLDKVTAHVSKLTVKVGAAATFGSLTIHVDACVKRPPEEPPESAAFLRIIDRPPPESATQKAVPTPQADPFEALLDRTVFTGWMFASSPALHPLEHPIFDVILLDCRPN</sequence>
<reference evidence="1 2" key="1">
    <citation type="submission" date="2017-07" db="EMBL/GenBank/DDBJ databases">
        <title>Elstera cyanobacteriorum sp. nov., a novel bacterium isolated from cyanobacterial aggregates in a eutrophic lake.</title>
        <authorList>
            <person name="Cai H."/>
        </authorList>
    </citation>
    <scope>NUCLEOTIDE SEQUENCE [LARGE SCALE GENOMIC DNA]</scope>
    <source>
        <strain evidence="1 2">TH019</strain>
    </source>
</reference>
<evidence type="ECO:0000313" key="2">
    <source>
        <dbReference type="Proteomes" id="UP000216361"/>
    </source>
</evidence>